<keyword evidence="1" id="KW-0472">Membrane</keyword>
<keyword evidence="1" id="KW-1133">Transmembrane helix</keyword>
<name>A0A7S1X9A3_9CHLO</name>
<gene>
    <name evidence="4" type="ORF">TCHU04912_LOCUS18413</name>
</gene>
<dbReference type="NCBIfam" id="NF038117">
    <property type="entry name" value="choice_anch_I"/>
    <property type="match status" value="1"/>
</dbReference>
<reference evidence="4" key="1">
    <citation type="submission" date="2021-01" db="EMBL/GenBank/DDBJ databases">
        <authorList>
            <person name="Corre E."/>
            <person name="Pelletier E."/>
            <person name="Niang G."/>
            <person name="Scheremetjew M."/>
            <person name="Finn R."/>
            <person name="Kale V."/>
            <person name="Holt S."/>
            <person name="Cochrane G."/>
            <person name="Meng A."/>
            <person name="Brown T."/>
            <person name="Cohen L."/>
        </authorList>
    </citation>
    <scope>NUCLEOTIDE SEQUENCE</scope>
    <source>
        <strain evidence="4">PLY429</strain>
    </source>
</reference>
<dbReference type="InterPro" id="IPR011044">
    <property type="entry name" value="Quino_amine_DH_bsu"/>
</dbReference>
<protein>
    <recommendedName>
        <fullName evidence="3">Choice-of-anchor I domain-containing protein</fullName>
    </recommendedName>
</protein>
<feature type="signal peptide" evidence="2">
    <location>
        <begin position="1"/>
        <end position="20"/>
    </location>
</feature>
<dbReference type="AlphaFoldDB" id="A0A7S1X9A3"/>
<dbReference type="PANTHER" id="PTHR46928:SF1">
    <property type="entry name" value="MESENCHYME-SPECIFIC CELL SURFACE GLYCOPROTEIN"/>
    <property type="match status" value="1"/>
</dbReference>
<dbReference type="InterPro" id="IPR055188">
    <property type="entry name" value="Choice_anch_I"/>
</dbReference>
<accession>A0A7S1X9A3</accession>
<dbReference type="SUPFAM" id="SSF50969">
    <property type="entry name" value="YVTN repeat-like/Quinoprotein amine dehydrogenase"/>
    <property type="match status" value="1"/>
</dbReference>
<organism evidence="4">
    <name type="scientific">Tetraselmis chuii</name>
    <dbReference type="NCBI Taxonomy" id="63592"/>
    <lineage>
        <taxon>Eukaryota</taxon>
        <taxon>Viridiplantae</taxon>
        <taxon>Chlorophyta</taxon>
        <taxon>core chlorophytes</taxon>
        <taxon>Chlorodendrophyceae</taxon>
        <taxon>Chlorodendrales</taxon>
        <taxon>Chlorodendraceae</taxon>
        <taxon>Tetraselmis</taxon>
    </lineage>
</organism>
<evidence type="ECO:0000256" key="1">
    <source>
        <dbReference type="SAM" id="Phobius"/>
    </source>
</evidence>
<dbReference type="PANTHER" id="PTHR46928">
    <property type="entry name" value="MESENCHYME-SPECIFIC CELL SURFACE GLYCOPROTEIN"/>
    <property type="match status" value="1"/>
</dbReference>
<evidence type="ECO:0000313" key="4">
    <source>
        <dbReference type="EMBL" id="CAD9216173.1"/>
    </source>
</evidence>
<dbReference type="EMBL" id="HBGG01035094">
    <property type="protein sequence ID" value="CAD9216173.1"/>
    <property type="molecule type" value="Transcribed_RNA"/>
</dbReference>
<evidence type="ECO:0000259" key="3">
    <source>
        <dbReference type="Pfam" id="PF22494"/>
    </source>
</evidence>
<keyword evidence="1" id="KW-0812">Transmembrane</keyword>
<dbReference type="Pfam" id="PF22494">
    <property type="entry name" value="choice_anch_I"/>
    <property type="match status" value="1"/>
</dbReference>
<proteinExistence type="predicted"/>
<keyword evidence="2" id="KW-0732">Signal</keyword>
<feature type="domain" description="Choice-of-anchor I" evidence="3">
    <location>
        <begin position="68"/>
        <end position="503"/>
    </location>
</feature>
<dbReference type="InterPro" id="IPR052956">
    <property type="entry name" value="Mesenchyme-surface_protein"/>
</dbReference>
<evidence type="ECO:0000256" key="2">
    <source>
        <dbReference type="SAM" id="SignalP"/>
    </source>
</evidence>
<sequence length="605" mass="64616">MRCNFIGALAFLALAPTALAVQLTITPESSFYVPSSFDGVPELGVGAGEQFDYDTDARLAYVIGETGILNVLRFPDMSSPELVFSMDVGNTGTDVEVCNGVVAVAIEGAPTKQDNGTVVFHQGWSAEPGRGGMPELYEVTTMALPDMIHFSNDCSVMVIANEGEAGITNGSFVNPPGGVTVLKWVNGDVSQPPTVQHLDFSAFSGEELYNADGTGVLWSYRPDNSVAGEDSFAQDLEPEYVAITEDASMAYVILQENNAVAFVSLGETPKVEAIAPLGLKDWSSLTMDASNVDGKVNMASYPIWGAYQPDTIQTFSSGGKQYLVTANEGDSKEYLVDNPDETEFWIEEVRGADIANFGPDVSQEMRDMLADESQLGRLKFLSRHGLDENGMMAKFITMGGRSVTIFEMTDDFRAVKVWDSGDEIERKHAEMDPDGARGLFNPEQEGGFIAAGFDQRSDDKGVETETVALGMCGGAHLLFVGNERSSALTIYDITDPAAPVMLEQVPLANPTGQGNTTWEALHAERALGVIDPESMKYVAMDDTNGHLMVAGAVSGTLSTLKISCEDGGSAPSQDSGAGLSALTAPISLLLSTLLALMLVLNEPRF</sequence>
<feature type="chain" id="PRO_5031420990" description="Choice-of-anchor I domain-containing protein" evidence="2">
    <location>
        <begin position="21"/>
        <end position="605"/>
    </location>
</feature>
<feature type="transmembrane region" description="Helical" evidence="1">
    <location>
        <begin position="579"/>
        <end position="600"/>
    </location>
</feature>